<keyword evidence="9" id="KW-0479">Metal-binding</keyword>
<evidence type="ECO:0000256" key="5">
    <source>
        <dbReference type="ARBA" id="ARBA00022822"/>
    </source>
</evidence>
<feature type="binding site" evidence="9">
    <location>
        <position position="79"/>
    </location>
    <ligand>
        <name>anthranilate</name>
        <dbReference type="ChEBI" id="CHEBI:16567"/>
        <label>1</label>
    </ligand>
</feature>
<comment type="cofactor">
    <cofactor evidence="9">
        <name>Mg(2+)</name>
        <dbReference type="ChEBI" id="CHEBI:18420"/>
    </cofactor>
    <text evidence="9">Binds 2 magnesium ions per monomer.</text>
</comment>
<feature type="binding site" evidence="9">
    <location>
        <begin position="89"/>
        <end position="92"/>
    </location>
    <ligand>
        <name>5-phospho-alpha-D-ribose 1-diphosphate</name>
        <dbReference type="ChEBI" id="CHEBI:58017"/>
    </ligand>
</feature>
<sequence>MIKEAIGSLVLGKSLTIEQSASVMDEIMEGKTTPAQIGAFLTALRVKGETAEEIAGLASVMRAKSTRIITDTPVLDIVGIGGDGINTFNISTAAAFVISGAGVKVAKHGNRAASSMCGSADVLEALGIKIDLPAEQVKTCIEQAGIGFMFAPVFHPAMKYVAPSRREIGIRTVFNILGPLTNPACAQYQLIGVPEISLGDKIISALSHMDIKHALVVHGLDGMDEMSISGDSVIWELKDNEIIKFRHALSPEEMGLKASPLESVKGGSAQENALTLRAVLSGEKGPKRDVVLLNAAAALMVADRVKTINEGISLAAKTIDSGLALAKLESLIKLSQSQAGG</sequence>
<dbReference type="PANTHER" id="PTHR43285:SF2">
    <property type="entry name" value="ANTHRANILATE PHOSPHORIBOSYLTRANSFERASE"/>
    <property type="match status" value="1"/>
</dbReference>
<dbReference type="Proteomes" id="UP000053577">
    <property type="component" value="Unassembled WGS sequence"/>
</dbReference>
<dbReference type="EC" id="2.4.2.18" evidence="9"/>
<dbReference type="Pfam" id="PF00591">
    <property type="entry name" value="Glycos_transf_3"/>
    <property type="match status" value="1"/>
</dbReference>
<dbReference type="AlphaFoldDB" id="A0A0V8M2D7"/>
<evidence type="ECO:0000256" key="1">
    <source>
        <dbReference type="ARBA" id="ARBA00004907"/>
    </source>
</evidence>
<keyword evidence="9" id="KW-0460">Magnesium</keyword>
<gene>
    <name evidence="9 13" type="primary">trpD</name>
    <name evidence="12" type="ORF">DA01_04360</name>
    <name evidence="13" type="ORF">VLL09_07275</name>
</gene>
<dbReference type="UniPathway" id="UPA00035">
    <property type="reaction ID" value="UER00041"/>
</dbReference>
<dbReference type="InterPro" id="IPR035902">
    <property type="entry name" value="Nuc_phospho_transferase"/>
</dbReference>
<name>A0A0V8M2D7_9CHLR</name>
<reference evidence="13" key="2">
    <citation type="submission" date="2023-12" db="EMBL/GenBank/DDBJ databases">
        <title>Isolation of organohalide respiring bacteria Dehalococcoides mccartyi strain GPTCE1 in groundwater collected near a chemical plant in Suzhou, China.</title>
        <authorList>
            <person name="Liu G."/>
        </authorList>
    </citation>
    <scope>NUCLEOTIDE SEQUENCE</scope>
    <source>
        <strain evidence="13">GPTCE1</strain>
    </source>
</reference>
<comment type="similarity">
    <text evidence="8">In the C-terminal section; belongs to the anthranilate phosphoribosyltransferase family.</text>
</comment>
<proteinExistence type="inferred from homology"/>
<comment type="catalytic activity">
    <reaction evidence="7 9">
        <text>N-(5-phospho-beta-D-ribosyl)anthranilate + diphosphate = 5-phospho-alpha-D-ribose 1-diphosphate + anthranilate</text>
        <dbReference type="Rhea" id="RHEA:11768"/>
        <dbReference type="ChEBI" id="CHEBI:16567"/>
        <dbReference type="ChEBI" id="CHEBI:18277"/>
        <dbReference type="ChEBI" id="CHEBI:33019"/>
        <dbReference type="ChEBI" id="CHEBI:58017"/>
        <dbReference type="EC" id="2.4.2.18"/>
    </reaction>
</comment>
<evidence type="ECO:0000256" key="3">
    <source>
        <dbReference type="ARBA" id="ARBA00022676"/>
    </source>
</evidence>
<evidence type="ECO:0000259" key="11">
    <source>
        <dbReference type="Pfam" id="PF02885"/>
    </source>
</evidence>
<organism evidence="12 14">
    <name type="scientific">Dehalococcoides mccartyi</name>
    <dbReference type="NCBI Taxonomy" id="61435"/>
    <lineage>
        <taxon>Bacteria</taxon>
        <taxon>Bacillati</taxon>
        <taxon>Chloroflexota</taxon>
        <taxon>Dehalococcoidia</taxon>
        <taxon>Dehalococcoidales</taxon>
        <taxon>Dehalococcoidaceae</taxon>
        <taxon>Dehalococcoides</taxon>
    </lineage>
</organism>
<dbReference type="GO" id="GO:0004048">
    <property type="term" value="F:anthranilate phosphoribosyltransferase activity"/>
    <property type="evidence" value="ECO:0007669"/>
    <property type="project" value="UniProtKB-UniRule"/>
</dbReference>
<evidence type="ECO:0000313" key="12">
    <source>
        <dbReference type="EMBL" id="KSV17896.1"/>
    </source>
</evidence>
<dbReference type="SUPFAM" id="SSF52418">
    <property type="entry name" value="Nucleoside phosphorylase/phosphoribosyltransferase catalytic domain"/>
    <property type="match status" value="1"/>
</dbReference>
<evidence type="ECO:0000313" key="14">
    <source>
        <dbReference type="Proteomes" id="UP000053577"/>
    </source>
</evidence>
<comment type="function">
    <text evidence="9">Catalyzes the transfer of the phosphoribosyl group of 5-phosphorylribose-1-pyrophosphate (PRPP) to anthranilate to yield N-(5'-phosphoribosyl)-anthranilate (PRA).</text>
</comment>
<dbReference type="EMBL" id="JGYD01000018">
    <property type="protein sequence ID" value="KSV17896.1"/>
    <property type="molecule type" value="Genomic_DNA"/>
</dbReference>
<dbReference type="InterPro" id="IPR036320">
    <property type="entry name" value="Glycosyl_Trfase_fam3_N_dom_sf"/>
</dbReference>
<dbReference type="OrthoDB" id="9806430at2"/>
<dbReference type="SUPFAM" id="SSF47648">
    <property type="entry name" value="Nucleoside phosphorylase/phosphoribosyltransferase N-terminal domain"/>
    <property type="match status" value="1"/>
</dbReference>
<dbReference type="NCBIfam" id="TIGR01245">
    <property type="entry name" value="trpD"/>
    <property type="match status" value="1"/>
</dbReference>
<dbReference type="PANTHER" id="PTHR43285">
    <property type="entry name" value="ANTHRANILATE PHOSPHORIBOSYLTRANSFERASE"/>
    <property type="match status" value="1"/>
</dbReference>
<dbReference type="FunFam" id="3.40.1030.10:FF:000002">
    <property type="entry name" value="Anthranilate phosphoribosyltransferase"/>
    <property type="match status" value="1"/>
</dbReference>
<feature type="binding site" evidence="9">
    <location>
        <begin position="107"/>
        <end position="115"/>
    </location>
    <ligand>
        <name>5-phospho-alpha-D-ribose 1-diphosphate</name>
        <dbReference type="ChEBI" id="CHEBI:58017"/>
    </ligand>
</feature>
<comment type="subunit">
    <text evidence="9">Homodimer.</text>
</comment>
<feature type="binding site" evidence="9">
    <location>
        <position position="119"/>
    </location>
    <ligand>
        <name>5-phospho-alpha-D-ribose 1-diphosphate</name>
        <dbReference type="ChEBI" id="CHEBI:58017"/>
    </ligand>
</feature>
<dbReference type="InterPro" id="IPR005940">
    <property type="entry name" value="Anthranilate_Pribosyl_Tfrase"/>
</dbReference>
<evidence type="ECO:0000256" key="4">
    <source>
        <dbReference type="ARBA" id="ARBA00022679"/>
    </source>
</evidence>
<evidence type="ECO:0000313" key="13">
    <source>
        <dbReference type="EMBL" id="WRO07178.1"/>
    </source>
</evidence>
<feature type="binding site" evidence="9">
    <location>
        <position position="225"/>
    </location>
    <ligand>
        <name>Mg(2+)</name>
        <dbReference type="ChEBI" id="CHEBI:18420"/>
        <label>2</label>
    </ligand>
</feature>
<feature type="binding site" evidence="9">
    <location>
        <position position="79"/>
    </location>
    <ligand>
        <name>5-phospho-alpha-D-ribose 1-diphosphate</name>
        <dbReference type="ChEBI" id="CHEBI:58017"/>
    </ligand>
</feature>
<evidence type="ECO:0000259" key="10">
    <source>
        <dbReference type="Pfam" id="PF00591"/>
    </source>
</evidence>
<feature type="binding site" evidence="9">
    <location>
        <position position="165"/>
    </location>
    <ligand>
        <name>anthranilate</name>
        <dbReference type="ChEBI" id="CHEBI:16567"/>
        <label>2</label>
    </ligand>
</feature>
<comment type="caution">
    <text evidence="9">Lacks conserved residue(s) required for the propagation of feature annotation.</text>
</comment>
<accession>A0A0V8M2D7</accession>
<dbReference type="PATRIC" id="fig|61435.5.peg.865"/>
<keyword evidence="5 9" id="KW-0822">Tryptophan biosynthesis</keyword>
<evidence type="ECO:0000256" key="8">
    <source>
        <dbReference type="ARBA" id="ARBA00061188"/>
    </source>
</evidence>
<dbReference type="Pfam" id="PF02885">
    <property type="entry name" value="Glycos_trans_3N"/>
    <property type="match status" value="1"/>
</dbReference>
<comment type="similarity">
    <text evidence="9">Belongs to the anthranilate phosphoribosyltransferase family.</text>
</comment>
<keyword evidence="2 9" id="KW-0028">Amino-acid biosynthesis</keyword>
<reference evidence="12 14" key="1">
    <citation type="journal article" date="2015" name="Sci. Rep.">
        <title>A comparative genomics and reductive dehalogenase gene transcription study of two chloroethene-respiring bacteria, Dehalococcoides mccartyi strains MB and 11a.</title>
        <authorList>
            <person name="Low A."/>
            <person name="Shen Z."/>
            <person name="Cheng D."/>
            <person name="Rogers M.J."/>
            <person name="Lee P.K."/>
            <person name="He J."/>
        </authorList>
    </citation>
    <scope>NUCLEOTIDE SEQUENCE [LARGE SCALE GENOMIC DNA]</scope>
    <source>
        <strain evidence="12 14">MB</strain>
    </source>
</reference>
<dbReference type="Gene3D" id="3.40.1030.10">
    <property type="entry name" value="Nucleoside phosphorylase/phosphoribosyltransferase catalytic domain"/>
    <property type="match status" value="1"/>
</dbReference>
<dbReference type="GO" id="GO:0005829">
    <property type="term" value="C:cytosol"/>
    <property type="evidence" value="ECO:0007669"/>
    <property type="project" value="TreeGrafter"/>
</dbReference>
<feature type="binding site" evidence="9">
    <location>
        <position position="225"/>
    </location>
    <ligand>
        <name>Mg(2+)</name>
        <dbReference type="ChEBI" id="CHEBI:18420"/>
        <label>1</label>
    </ligand>
</feature>
<evidence type="ECO:0000256" key="2">
    <source>
        <dbReference type="ARBA" id="ARBA00022605"/>
    </source>
</evidence>
<evidence type="ECO:0000256" key="6">
    <source>
        <dbReference type="ARBA" id="ARBA00023141"/>
    </source>
</evidence>
<evidence type="ECO:0000256" key="7">
    <source>
        <dbReference type="ARBA" id="ARBA00052328"/>
    </source>
</evidence>
<dbReference type="HAMAP" id="MF_00211">
    <property type="entry name" value="TrpD"/>
    <property type="match status" value="1"/>
</dbReference>
<feature type="domain" description="Glycosyl transferase family 3 N-terminal" evidence="11">
    <location>
        <begin position="3"/>
        <end position="64"/>
    </location>
</feature>
<dbReference type="EMBL" id="CP141531">
    <property type="protein sequence ID" value="WRO07178.1"/>
    <property type="molecule type" value="Genomic_DNA"/>
</dbReference>
<dbReference type="Gene3D" id="1.20.970.10">
    <property type="entry name" value="Transferase, Pyrimidine Nucleoside Phosphorylase, Chain C"/>
    <property type="match status" value="1"/>
</dbReference>
<dbReference type="GO" id="GO:0000287">
    <property type="term" value="F:magnesium ion binding"/>
    <property type="evidence" value="ECO:0007669"/>
    <property type="project" value="UniProtKB-UniRule"/>
</dbReference>
<feature type="binding site" evidence="9">
    <location>
        <position position="87"/>
    </location>
    <ligand>
        <name>5-phospho-alpha-D-ribose 1-diphosphate</name>
        <dbReference type="ChEBI" id="CHEBI:58017"/>
    </ligand>
</feature>
<comment type="pathway">
    <text evidence="1 9">Amino-acid biosynthesis; L-tryptophan biosynthesis; L-tryptophan from chorismate: step 2/5.</text>
</comment>
<evidence type="ECO:0000256" key="9">
    <source>
        <dbReference type="HAMAP-Rule" id="MF_00211"/>
    </source>
</evidence>
<dbReference type="InterPro" id="IPR000312">
    <property type="entry name" value="Glycosyl_Trfase_fam3"/>
</dbReference>
<keyword evidence="4 9" id="KW-0808">Transferase</keyword>
<feature type="domain" description="Glycosyl transferase family 3" evidence="10">
    <location>
        <begin position="72"/>
        <end position="325"/>
    </location>
</feature>
<dbReference type="RefSeq" id="WP_041343127.1">
    <property type="nucleotide sequence ID" value="NZ_CP141531.1"/>
</dbReference>
<keyword evidence="6 9" id="KW-0057">Aromatic amino acid biosynthesis</keyword>
<feature type="binding site" evidence="9">
    <location>
        <position position="91"/>
    </location>
    <ligand>
        <name>Mg(2+)</name>
        <dbReference type="ChEBI" id="CHEBI:18420"/>
        <label>1</label>
    </ligand>
</feature>
<dbReference type="InterPro" id="IPR017459">
    <property type="entry name" value="Glycosyl_Trfase_fam3_N_dom"/>
</dbReference>
<feature type="binding site" evidence="9">
    <location>
        <position position="224"/>
    </location>
    <ligand>
        <name>Mg(2+)</name>
        <dbReference type="ChEBI" id="CHEBI:18420"/>
        <label>2</label>
    </ligand>
</feature>
<feature type="binding site" evidence="9">
    <location>
        <position position="110"/>
    </location>
    <ligand>
        <name>anthranilate</name>
        <dbReference type="ChEBI" id="CHEBI:16567"/>
        <label>1</label>
    </ligand>
</feature>
<dbReference type="Proteomes" id="UP001327986">
    <property type="component" value="Chromosome"/>
</dbReference>
<dbReference type="GO" id="GO:0000162">
    <property type="term" value="P:L-tryptophan biosynthetic process"/>
    <property type="evidence" value="ECO:0007669"/>
    <property type="project" value="UniProtKB-UniRule"/>
</dbReference>
<protein>
    <recommendedName>
        <fullName evidence="9">Anthranilate phosphoribosyltransferase</fullName>
        <ecNumber evidence="9">2.4.2.18</ecNumber>
    </recommendedName>
</protein>
<feature type="binding site" evidence="9">
    <location>
        <begin position="82"/>
        <end position="83"/>
    </location>
    <ligand>
        <name>5-phospho-alpha-D-ribose 1-diphosphate</name>
        <dbReference type="ChEBI" id="CHEBI:58017"/>
    </ligand>
</feature>
<keyword evidence="3 9" id="KW-0328">Glycosyltransferase</keyword>